<dbReference type="EMBL" id="JACXVP010000001">
    <property type="protein sequence ID" value="KAG5632546.1"/>
    <property type="molecule type" value="Genomic_DNA"/>
</dbReference>
<evidence type="ECO:0000313" key="2">
    <source>
        <dbReference type="Proteomes" id="UP000824120"/>
    </source>
</evidence>
<sequence>MKTHEKITKKRIEKIEKELEDMPNSGPRRSQHLCYVINKNLKPINDGIKENSRRKVLHQMLLNLIAGPMDSRGNSHGLGLFGPVDAPILSEIPLWFNSYRGTNFSAGA</sequence>
<comment type="caution">
    <text evidence="1">The sequence shown here is derived from an EMBL/GenBank/DDBJ whole genome shotgun (WGS) entry which is preliminary data.</text>
</comment>
<dbReference type="AlphaFoldDB" id="A0A9J6B7H7"/>
<dbReference type="Proteomes" id="UP000824120">
    <property type="component" value="Chromosome 1"/>
</dbReference>
<reference evidence="1 2" key="1">
    <citation type="submission" date="2020-09" db="EMBL/GenBank/DDBJ databases">
        <title>De no assembly of potato wild relative species, Solanum commersonii.</title>
        <authorList>
            <person name="Cho K."/>
        </authorList>
    </citation>
    <scope>NUCLEOTIDE SEQUENCE [LARGE SCALE GENOMIC DNA]</scope>
    <source>
        <strain evidence="1">LZ3.2</strain>
        <tissue evidence="1">Leaf</tissue>
    </source>
</reference>
<keyword evidence="2" id="KW-1185">Reference proteome</keyword>
<evidence type="ECO:0000313" key="1">
    <source>
        <dbReference type="EMBL" id="KAG5632546.1"/>
    </source>
</evidence>
<proteinExistence type="predicted"/>
<organism evidence="1 2">
    <name type="scientific">Solanum commersonii</name>
    <name type="common">Commerson's wild potato</name>
    <name type="synonym">Commerson's nightshade</name>
    <dbReference type="NCBI Taxonomy" id="4109"/>
    <lineage>
        <taxon>Eukaryota</taxon>
        <taxon>Viridiplantae</taxon>
        <taxon>Streptophyta</taxon>
        <taxon>Embryophyta</taxon>
        <taxon>Tracheophyta</taxon>
        <taxon>Spermatophyta</taxon>
        <taxon>Magnoliopsida</taxon>
        <taxon>eudicotyledons</taxon>
        <taxon>Gunneridae</taxon>
        <taxon>Pentapetalae</taxon>
        <taxon>asterids</taxon>
        <taxon>lamiids</taxon>
        <taxon>Solanales</taxon>
        <taxon>Solanaceae</taxon>
        <taxon>Solanoideae</taxon>
        <taxon>Solaneae</taxon>
        <taxon>Solanum</taxon>
    </lineage>
</organism>
<gene>
    <name evidence="1" type="ORF">H5410_004263</name>
</gene>
<protein>
    <submittedName>
        <fullName evidence="1">Uncharacterized protein</fullName>
    </submittedName>
</protein>
<name>A0A9J6B7H7_SOLCO</name>
<accession>A0A9J6B7H7</accession>